<keyword evidence="3" id="KW-0143">Chaperone</keyword>
<dbReference type="InterPro" id="IPR006680">
    <property type="entry name" value="Amidohydro-rel"/>
</dbReference>
<dbReference type="SUPFAM" id="SSF51338">
    <property type="entry name" value="Composite domain of metallo-dependent hydrolases"/>
    <property type="match status" value="1"/>
</dbReference>
<feature type="region of interest" description="Disordered" evidence="4">
    <location>
        <begin position="590"/>
        <end position="630"/>
    </location>
</feature>
<dbReference type="Gene3D" id="3.20.20.140">
    <property type="entry name" value="Metal-dependent hydrolases"/>
    <property type="match status" value="1"/>
</dbReference>
<keyword evidence="2" id="KW-0344">Guanine-nucleotide releasing factor</keyword>
<comment type="caution">
    <text evidence="6">The sequence shown here is derived from an EMBL/GenBank/DDBJ whole genome shotgun (WGS) entry which is preliminary data.</text>
</comment>
<comment type="similarity">
    <text evidence="1">Belongs to the synembryn family.</text>
</comment>
<evidence type="ECO:0000256" key="3">
    <source>
        <dbReference type="ARBA" id="ARBA00023186"/>
    </source>
</evidence>
<gene>
    <name evidence="6" type="ORF">UCRPC4_g06206</name>
</gene>
<dbReference type="InterPro" id="IPR032466">
    <property type="entry name" value="Metal_Hydrolase"/>
</dbReference>
<protein>
    <submittedName>
        <fullName evidence="6">Putative guanine nucleotide exchange factor synembryn</fullName>
    </submittedName>
</protein>
<proteinExistence type="inferred from homology"/>
<dbReference type="GO" id="GO:0005085">
    <property type="term" value="F:guanyl-nucleotide exchange factor activity"/>
    <property type="evidence" value="ECO:0007669"/>
    <property type="project" value="UniProtKB-KW"/>
</dbReference>
<evidence type="ECO:0000259" key="5">
    <source>
        <dbReference type="Pfam" id="PF01979"/>
    </source>
</evidence>
<dbReference type="PANTHER" id="PTHR12425:SF5">
    <property type="entry name" value="SYNEMBRYN"/>
    <property type="match status" value="1"/>
</dbReference>
<dbReference type="Pfam" id="PF01979">
    <property type="entry name" value="Amidohydro_1"/>
    <property type="match status" value="1"/>
</dbReference>
<organism evidence="6 7">
    <name type="scientific">Phaeomoniella chlamydospora</name>
    <name type="common">Phaeoacremonium chlamydosporum</name>
    <dbReference type="NCBI Taxonomy" id="158046"/>
    <lineage>
        <taxon>Eukaryota</taxon>
        <taxon>Fungi</taxon>
        <taxon>Dikarya</taxon>
        <taxon>Ascomycota</taxon>
        <taxon>Pezizomycotina</taxon>
        <taxon>Eurotiomycetes</taxon>
        <taxon>Chaetothyriomycetidae</taxon>
        <taxon>Phaeomoniellales</taxon>
        <taxon>Phaeomoniellaceae</taxon>
        <taxon>Phaeomoniella</taxon>
    </lineage>
</organism>
<accession>A0A0G2GFA2</accession>
<dbReference type="GO" id="GO:0007186">
    <property type="term" value="P:G protein-coupled receptor signaling pathway"/>
    <property type="evidence" value="ECO:0007669"/>
    <property type="project" value="TreeGrafter"/>
</dbReference>
<dbReference type="GO" id="GO:0016810">
    <property type="term" value="F:hydrolase activity, acting on carbon-nitrogen (but not peptide) bonds"/>
    <property type="evidence" value="ECO:0007669"/>
    <property type="project" value="InterPro"/>
</dbReference>
<dbReference type="PANTHER" id="PTHR12425">
    <property type="entry name" value="SYNEMBRYN"/>
    <property type="match status" value="1"/>
</dbReference>
<reference evidence="6 7" key="1">
    <citation type="submission" date="2015-05" db="EMBL/GenBank/DDBJ databases">
        <title>Distinctive expansion of gene families associated with plant cell wall degradation and secondary metabolism in the genomes of grapevine trunk pathogens.</title>
        <authorList>
            <person name="Lawrence D.P."/>
            <person name="Travadon R."/>
            <person name="Rolshausen P.E."/>
            <person name="Baumgartner K."/>
        </authorList>
    </citation>
    <scope>NUCLEOTIDE SEQUENCE [LARGE SCALE GENOMIC DNA]</scope>
    <source>
        <strain evidence="6">UCRPC4</strain>
    </source>
</reference>
<keyword evidence="7" id="KW-1185">Reference proteome</keyword>
<dbReference type="SUPFAM" id="SSF51556">
    <property type="entry name" value="Metallo-dependent hydrolases"/>
    <property type="match status" value="1"/>
</dbReference>
<dbReference type="GO" id="GO:0005737">
    <property type="term" value="C:cytoplasm"/>
    <property type="evidence" value="ECO:0007669"/>
    <property type="project" value="TreeGrafter"/>
</dbReference>
<dbReference type="Proteomes" id="UP000053317">
    <property type="component" value="Unassembled WGS sequence"/>
</dbReference>
<name>A0A0G2GFA2_PHACM</name>
<dbReference type="AlphaFoldDB" id="A0A0G2GFA2"/>
<dbReference type="Pfam" id="PF10165">
    <property type="entry name" value="Ric8"/>
    <property type="match status" value="1"/>
</dbReference>
<evidence type="ECO:0000256" key="4">
    <source>
        <dbReference type="SAM" id="MobiDB-lite"/>
    </source>
</evidence>
<evidence type="ECO:0000313" key="6">
    <source>
        <dbReference type="EMBL" id="KKY15705.1"/>
    </source>
</evidence>
<dbReference type="GO" id="GO:0001965">
    <property type="term" value="F:G-protein alpha-subunit binding"/>
    <property type="evidence" value="ECO:0007669"/>
    <property type="project" value="TreeGrafter"/>
</dbReference>
<dbReference type="Gene3D" id="2.30.40.10">
    <property type="entry name" value="Urease, subunit C, domain 1"/>
    <property type="match status" value="1"/>
</dbReference>
<dbReference type="InterPro" id="IPR011059">
    <property type="entry name" value="Metal-dep_hydrolase_composite"/>
</dbReference>
<evidence type="ECO:0000256" key="1">
    <source>
        <dbReference type="ARBA" id="ARBA00009049"/>
    </source>
</evidence>
<feature type="compositionally biased region" description="Low complexity" evidence="4">
    <location>
        <begin position="590"/>
        <end position="606"/>
    </location>
</feature>
<evidence type="ECO:0000256" key="2">
    <source>
        <dbReference type="ARBA" id="ARBA00022658"/>
    </source>
</evidence>
<reference evidence="6 7" key="2">
    <citation type="submission" date="2015-05" db="EMBL/GenBank/DDBJ databases">
        <authorList>
            <person name="Morales-Cruz A."/>
            <person name="Amrine K.C."/>
            <person name="Cantu D."/>
        </authorList>
    </citation>
    <scope>NUCLEOTIDE SEQUENCE [LARGE SCALE GENOMIC DNA]</scope>
    <source>
        <strain evidence="6">UCRPC4</strain>
    </source>
</reference>
<dbReference type="OrthoDB" id="5585685at2759"/>
<feature type="domain" description="Amidohydrolase-related" evidence="5">
    <location>
        <begin position="11"/>
        <end position="145"/>
    </location>
</feature>
<sequence>MVNLDLDFDLPLLRSTGATVAHNPASNCKLGSGIAKVPEMLKGGVKVSLGTDGAPCNNTDAAVVNADDVLEMATLAGATALGLEKDIGSLEVGKKADFVVVNPGGLHCAPFEAEQCLRGGLDPVTTLVYSCSGADVELVVVDGQLLVQDGKLTMCDERQLVREARAVVERIRTSSGIHAKHRRNWDLQGLGGMFGGLFIDKTMSTLRMAAGPSGKSKLDNVKQLLGVLEEDLAKKTLSDGDRSSKLEQLKIYGRDPRDADPIFAPESVEILCQFAFGEQSLKTSREAMRCLANTFLLRPKLVQTFVEHDFCGKAADCLKSREDDDEFLLCRILFLTTYGSKADFPMLVEKHDLAGSIKAHLLRHDELIISRKEGQVAPPMENMALSENLKLIYNVTHHHPDLIPSFNPSLEVLSNLLSHITLPTPPLQPPITFLINAISQLDFETRDNDSTSSTTLFITSDTDSPLNRLIIILDASLSLPASDLETLASPLILVLRKIYSTAPNATKQYLQTTLLPPATDRDLPLGQSSSLSSRLLRLTTNAMTPNLREAISGMYFELSSQDPTTFVNNIGYGFASGYLMSHNIAVPSLSTDPTNNTNSSTDPINPVTGQRLSAEPTIDPSAGMTEEEKEREAERLFVLFERLRATGVVNVENPVARAMREGGGRVEEVEDSEDSD</sequence>
<evidence type="ECO:0000313" key="7">
    <source>
        <dbReference type="Proteomes" id="UP000053317"/>
    </source>
</evidence>
<dbReference type="EMBL" id="LCWF01000178">
    <property type="protein sequence ID" value="KKY15705.1"/>
    <property type="molecule type" value="Genomic_DNA"/>
</dbReference>
<dbReference type="InterPro" id="IPR019318">
    <property type="entry name" value="Gua_nucleotide_exch_fac_Ric8"/>
</dbReference>